<dbReference type="PROSITE" id="PS51352">
    <property type="entry name" value="THIOREDOXIN_2"/>
    <property type="match status" value="1"/>
</dbReference>
<evidence type="ECO:0000259" key="7">
    <source>
        <dbReference type="PROSITE" id="PS51352"/>
    </source>
</evidence>
<dbReference type="NCBIfam" id="TIGR01068">
    <property type="entry name" value="thioredoxin"/>
    <property type="match status" value="1"/>
</dbReference>
<dbReference type="InterPro" id="IPR013766">
    <property type="entry name" value="Thioredoxin_domain"/>
</dbReference>
<protein>
    <recommendedName>
        <fullName evidence="6">Thioredoxin</fullName>
    </recommendedName>
</protein>
<dbReference type="PRINTS" id="PR00421">
    <property type="entry name" value="THIOREDOXIN"/>
</dbReference>
<dbReference type="InterPro" id="IPR005746">
    <property type="entry name" value="Thioredoxin"/>
</dbReference>
<keyword evidence="3" id="KW-0249">Electron transport</keyword>
<feature type="domain" description="Thioredoxin" evidence="7">
    <location>
        <begin position="9"/>
        <end position="137"/>
    </location>
</feature>
<evidence type="ECO:0000256" key="2">
    <source>
        <dbReference type="ARBA" id="ARBA00022448"/>
    </source>
</evidence>
<dbReference type="KEGG" id="dwu:DVJ83_06520"/>
<dbReference type="CDD" id="cd02947">
    <property type="entry name" value="TRX_family"/>
    <property type="match status" value="1"/>
</dbReference>
<dbReference type="AlphaFoldDB" id="A0A345IGQ4"/>
<dbReference type="Gene3D" id="3.40.30.10">
    <property type="entry name" value="Glutaredoxin"/>
    <property type="match status" value="1"/>
</dbReference>
<dbReference type="InterPro" id="IPR017937">
    <property type="entry name" value="Thioredoxin_CS"/>
</dbReference>
<evidence type="ECO:0000256" key="3">
    <source>
        <dbReference type="ARBA" id="ARBA00022982"/>
    </source>
</evidence>
<evidence type="ECO:0000313" key="9">
    <source>
        <dbReference type="Proteomes" id="UP000253744"/>
    </source>
</evidence>
<dbReference type="InterPro" id="IPR036249">
    <property type="entry name" value="Thioredoxin-like_sf"/>
</dbReference>
<dbReference type="PANTHER" id="PTHR45663:SF11">
    <property type="entry name" value="GEO12009P1"/>
    <property type="match status" value="1"/>
</dbReference>
<evidence type="ECO:0000256" key="1">
    <source>
        <dbReference type="ARBA" id="ARBA00008987"/>
    </source>
</evidence>
<evidence type="ECO:0000313" key="8">
    <source>
        <dbReference type="EMBL" id="AXG98876.1"/>
    </source>
</evidence>
<dbReference type="FunFam" id="3.40.30.10:FF:000001">
    <property type="entry name" value="Thioredoxin"/>
    <property type="match status" value="1"/>
</dbReference>
<evidence type="ECO:0000256" key="6">
    <source>
        <dbReference type="NCBIfam" id="TIGR01068"/>
    </source>
</evidence>
<gene>
    <name evidence="8" type="primary">trxA</name>
    <name evidence="8" type="ORF">DVJ83_06520</name>
</gene>
<dbReference type="GO" id="GO:0045454">
    <property type="term" value="P:cell redox homeostasis"/>
    <property type="evidence" value="ECO:0007669"/>
    <property type="project" value="TreeGrafter"/>
</dbReference>
<dbReference type="GO" id="GO:0015035">
    <property type="term" value="F:protein-disulfide reductase activity"/>
    <property type="evidence" value="ECO:0007669"/>
    <property type="project" value="UniProtKB-UniRule"/>
</dbReference>
<evidence type="ECO:0000256" key="5">
    <source>
        <dbReference type="ARBA" id="ARBA00023284"/>
    </source>
</evidence>
<accession>A0A345IGQ4</accession>
<dbReference type="GO" id="GO:0005829">
    <property type="term" value="C:cytosol"/>
    <property type="evidence" value="ECO:0007669"/>
    <property type="project" value="TreeGrafter"/>
</dbReference>
<sequence length="141" mass="15346">MRASIPGRLRLAQPVPMPRLSADMREGGIVLDMKPVELTDGNFTSEIAQGLTLVDFWAPWCGPCRIIAPVIEELAGQYEGRVKVAKVNVDDNPATSGQFRVMSIPTMILFKDGQPVEGMVGAQPKRAFESLLDKHLGTAVN</sequence>
<keyword evidence="2" id="KW-0813">Transport</keyword>
<dbReference type="PROSITE" id="PS00194">
    <property type="entry name" value="THIOREDOXIN_1"/>
    <property type="match status" value="1"/>
</dbReference>
<keyword evidence="5" id="KW-0676">Redox-active center</keyword>
<organism evidence="8 9">
    <name type="scientific">Deinococcus wulumuqiensis</name>
    <dbReference type="NCBI Taxonomy" id="980427"/>
    <lineage>
        <taxon>Bacteria</taxon>
        <taxon>Thermotogati</taxon>
        <taxon>Deinococcota</taxon>
        <taxon>Deinococci</taxon>
        <taxon>Deinococcales</taxon>
        <taxon>Deinococcaceae</taxon>
        <taxon>Deinococcus</taxon>
    </lineage>
</organism>
<proteinExistence type="inferred from homology"/>
<reference evidence="8 9" key="1">
    <citation type="submission" date="2018-07" db="EMBL/GenBank/DDBJ databases">
        <title>Complete Genome and Methylome Analysis of Deinococcus wulumuqiensis NEB 479.</title>
        <authorList>
            <person name="Fomenkov A."/>
            <person name="Luyten Y."/>
            <person name="Vincze T."/>
            <person name="Anton B.P."/>
            <person name="Clark T."/>
            <person name="Roberts R.J."/>
            <person name="Morgan R.D."/>
        </authorList>
    </citation>
    <scope>NUCLEOTIDE SEQUENCE [LARGE SCALE GENOMIC DNA]</scope>
    <source>
        <strain evidence="8 9">NEB 479</strain>
    </source>
</reference>
<name>A0A345IGQ4_9DEIO</name>
<comment type="similarity">
    <text evidence="1">Belongs to the thioredoxin family.</text>
</comment>
<dbReference type="Proteomes" id="UP000253744">
    <property type="component" value="Chromosome"/>
</dbReference>
<keyword evidence="4" id="KW-1015">Disulfide bond</keyword>
<dbReference type="EMBL" id="CP031158">
    <property type="protein sequence ID" value="AXG98876.1"/>
    <property type="molecule type" value="Genomic_DNA"/>
</dbReference>
<dbReference type="PANTHER" id="PTHR45663">
    <property type="entry name" value="GEO12009P1"/>
    <property type="match status" value="1"/>
</dbReference>
<dbReference type="STRING" id="1288484.GCA_000348665_00042"/>
<evidence type="ECO:0000256" key="4">
    <source>
        <dbReference type="ARBA" id="ARBA00023157"/>
    </source>
</evidence>
<dbReference type="Pfam" id="PF00085">
    <property type="entry name" value="Thioredoxin"/>
    <property type="match status" value="1"/>
</dbReference>
<dbReference type="SUPFAM" id="SSF52833">
    <property type="entry name" value="Thioredoxin-like"/>
    <property type="match status" value="1"/>
</dbReference>